<gene>
    <name evidence="2" type="ORF">ADEAN_000270500</name>
</gene>
<dbReference type="InterPro" id="IPR045209">
    <property type="entry name" value="Rrp5"/>
</dbReference>
<dbReference type="GO" id="GO:0032040">
    <property type="term" value="C:small-subunit processome"/>
    <property type="evidence" value="ECO:0007669"/>
    <property type="project" value="TreeGrafter"/>
</dbReference>
<dbReference type="Gene3D" id="1.25.40.10">
    <property type="entry name" value="Tetratricopeptide repeat domain"/>
    <property type="match status" value="1"/>
</dbReference>
<keyword evidence="1" id="KW-0698">rRNA processing</keyword>
<dbReference type="GO" id="GO:0006364">
    <property type="term" value="P:rRNA processing"/>
    <property type="evidence" value="ECO:0007669"/>
    <property type="project" value="UniProtKB-KW"/>
</dbReference>
<organism evidence="2 3">
    <name type="scientific">Angomonas deanei</name>
    <dbReference type="NCBI Taxonomy" id="59799"/>
    <lineage>
        <taxon>Eukaryota</taxon>
        <taxon>Discoba</taxon>
        <taxon>Euglenozoa</taxon>
        <taxon>Kinetoplastea</taxon>
        <taxon>Metakinetoplastina</taxon>
        <taxon>Trypanosomatida</taxon>
        <taxon>Trypanosomatidae</taxon>
        <taxon>Strigomonadinae</taxon>
        <taxon>Angomonas</taxon>
    </lineage>
</organism>
<dbReference type="InterPro" id="IPR003107">
    <property type="entry name" value="HAT"/>
</dbReference>
<dbReference type="EMBL" id="LR877148">
    <property type="protein sequence ID" value="CAD2215250.1"/>
    <property type="molecule type" value="Genomic_DNA"/>
</dbReference>
<evidence type="ECO:0000313" key="3">
    <source>
        <dbReference type="Proteomes" id="UP000515908"/>
    </source>
</evidence>
<evidence type="ECO:0000256" key="1">
    <source>
        <dbReference type="ARBA" id="ARBA00022552"/>
    </source>
</evidence>
<reference evidence="2 3" key="1">
    <citation type="submission" date="2020-08" db="EMBL/GenBank/DDBJ databases">
        <authorList>
            <person name="Newling K."/>
            <person name="Davey J."/>
            <person name="Forrester S."/>
        </authorList>
    </citation>
    <scope>NUCLEOTIDE SEQUENCE [LARGE SCALE GENOMIC DNA]</scope>
    <source>
        <strain evidence="3">Crithidia deanei Carvalho (ATCC PRA-265)</strain>
    </source>
</reference>
<proteinExistence type="predicted"/>
<sequence length="651" mass="73144">MSYSILRDYRIQHSSPDGILVQLTGQTGFGRLTKATLGDDKLAERLLKYFATRQHIPAELCRGRDGEGYRLLTVLLPVVWPPIAVYPAAVQQLATTLLRKHIMVGLGGTMMAKIVRSSAKGTVFNTASWTALAVLEDAAPQAGDSGSSLEVRVLNYDVEHHVVHVTAKPDVVQRTPADHTTTVAALTQLQAGSQVNAHVLLSTTDDNCAVVEIPIVLQEGEETIHASVLGYYIYQWPNEAQQASPPVVGSIVPVTVEFAPPFAALHEVMPFFIVSQRQCFAHLPSIRSTFHALEQQSGSTPDFEHDPALGLRGYMPWREEERLLLRRRDDSDDDEADDGADGRVAKVSRRKYEEDLDAFERAWETTVPTSPTEFERHLLETPNSSYLWTQYMAYHVSLQQYELARQVADKALRTIHPRELNELFNVWIAYLNVENLYGTAESLNSVFKRALQRQVEPLKLYERLADIFSASGKEEQLLTTCKTMVSQFRTELRVWQRLGVVLVQQGKRDALKKMLKEMSGTLKRDEIALVIVHIAIYEYKNGSVENGRALMEGLLGRMPKKADVWSTFIDQELGLLTRQRSEGSVMLTRDIFNRAVATNFSATVMQRFLSRFLAFEKAHGTEKDVEKVKETARAYVESKIHSIADTTGVQS</sequence>
<dbReference type="SUPFAM" id="SSF48452">
    <property type="entry name" value="TPR-like"/>
    <property type="match status" value="2"/>
</dbReference>
<dbReference type="AlphaFoldDB" id="A0A7G2C645"/>
<protein>
    <submittedName>
        <fullName evidence="2">Uncharacterized protein</fullName>
    </submittedName>
</protein>
<dbReference type="GO" id="GO:0003723">
    <property type="term" value="F:RNA binding"/>
    <property type="evidence" value="ECO:0007669"/>
    <property type="project" value="TreeGrafter"/>
</dbReference>
<dbReference type="PANTHER" id="PTHR23270:SF10">
    <property type="entry name" value="PROTEIN RRP5 HOMOLOG"/>
    <property type="match status" value="1"/>
</dbReference>
<dbReference type="PANTHER" id="PTHR23270">
    <property type="entry name" value="PROGRAMMED CELL DEATH PROTEIN 11 PRE-RRNA PROCESSING PROTEIN RRP5"/>
    <property type="match status" value="1"/>
</dbReference>
<dbReference type="InterPro" id="IPR011990">
    <property type="entry name" value="TPR-like_helical_dom_sf"/>
</dbReference>
<name>A0A7G2C645_9TRYP</name>
<dbReference type="VEuPathDB" id="TriTrypDB:ADEAN_000270500"/>
<dbReference type="SMART" id="SM00386">
    <property type="entry name" value="HAT"/>
    <property type="match status" value="4"/>
</dbReference>
<keyword evidence="3" id="KW-1185">Reference proteome</keyword>
<dbReference type="Proteomes" id="UP000515908">
    <property type="component" value="Chromosome 04"/>
</dbReference>
<accession>A0A7G2C645</accession>
<evidence type="ECO:0000313" key="2">
    <source>
        <dbReference type="EMBL" id="CAD2215250.1"/>
    </source>
</evidence>